<dbReference type="Proteomes" id="UP001239111">
    <property type="component" value="Chromosome 1"/>
</dbReference>
<protein>
    <submittedName>
        <fullName evidence="1">Uncharacterized protein</fullName>
    </submittedName>
</protein>
<accession>A0ACC2Q0N8</accession>
<proteinExistence type="predicted"/>
<name>A0ACC2Q0N8_9HYME</name>
<evidence type="ECO:0000313" key="1">
    <source>
        <dbReference type="EMBL" id="KAJ8688137.1"/>
    </source>
</evidence>
<comment type="caution">
    <text evidence="1">The sequence shown here is derived from an EMBL/GenBank/DDBJ whole genome shotgun (WGS) entry which is preliminary data.</text>
</comment>
<sequence length="542" mass="60946">MSSSESELEEGLEIVPQEIRDKPKDITFNLLPPKSKQTYVATYNAFKKCWRSMNSNSFCEDVLLNYFEILSKQYADPSLWAYHSMLKSTISAFNNIDIGKYKRLPAFIKRVNEGYTKKKSEVFTKAEISRFLSLAPNDTFLFKKVALIFGVAGALRREEFTKVEMCHITDGVDSEGNPYLLIKILKTKNKIPRSFVINDYQLYNLCKLYMKSRPEGCTETRFFLRYSDGKCCNQAVGINTFGKLPRQIAEYLKLPNAAGFTGHALRRTSATLFIDSSGDITALKRHGGWKSNTTAEGYLADSYSSKSDICQKICSGIIINDSNCTSARLPTNPRKNVGPKSSAGPSTSDKNLKVCSNQLRNDVQNIQALPIISQKVQLVQKLDHMNLKQSGFPNEIENLIQEAEIIFDGETNLDLVSQEVNLSTGSPTRTPSQSTRSPTRVPLQSMIQPDRFQGNIHITRKRNITSETICAPHSPKQQIITTERKVPVHYHPDIGLYVEEDIVSFSNNPIVFNNCHVVIDGSYNSHVFNNCTISDAAQQPKD</sequence>
<keyword evidence="2" id="KW-1185">Reference proteome</keyword>
<evidence type="ECO:0000313" key="2">
    <source>
        <dbReference type="Proteomes" id="UP001239111"/>
    </source>
</evidence>
<gene>
    <name evidence="1" type="ORF">QAD02_023932</name>
</gene>
<reference evidence="1" key="1">
    <citation type="submission" date="2023-04" db="EMBL/GenBank/DDBJ databases">
        <title>A chromosome-level genome assembly of the parasitoid wasp Eretmocerus hayati.</title>
        <authorList>
            <person name="Zhong Y."/>
            <person name="Liu S."/>
            <person name="Liu Y."/>
        </authorList>
    </citation>
    <scope>NUCLEOTIDE SEQUENCE</scope>
    <source>
        <strain evidence="1">ZJU_SS_LIU_2023</strain>
    </source>
</reference>
<dbReference type="EMBL" id="CM056741">
    <property type="protein sequence ID" value="KAJ8688137.1"/>
    <property type="molecule type" value="Genomic_DNA"/>
</dbReference>
<organism evidence="1 2">
    <name type="scientific">Eretmocerus hayati</name>
    <dbReference type="NCBI Taxonomy" id="131215"/>
    <lineage>
        <taxon>Eukaryota</taxon>
        <taxon>Metazoa</taxon>
        <taxon>Ecdysozoa</taxon>
        <taxon>Arthropoda</taxon>
        <taxon>Hexapoda</taxon>
        <taxon>Insecta</taxon>
        <taxon>Pterygota</taxon>
        <taxon>Neoptera</taxon>
        <taxon>Endopterygota</taxon>
        <taxon>Hymenoptera</taxon>
        <taxon>Apocrita</taxon>
        <taxon>Proctotrupomorpha</taxon>
        <taxon>Chalcidoidea</taxon>
        <taxon>Aphelinidae</taxon>
        <taxon>Aphelininae</taxon>
        <taxon>Eretmocerus</taxon>
    </lineage>
</organism>